<dbReference type="eggNOG" id="KOG0676">
    <property type="taxonomic scope" value="Eukaryota"/>
</dbReference>
<evidence type="ECO:0000313" key="3">
    <source>
        <dbReference type="EMBL" id="CCX33340.1"/>
    </source>
</evidence>
<dbReference type="AlphaFoldDB" id="U4LU29"/>
<protein>
    <submittedName>
        <fullName evidence="3">Similar to SWI/SNF and RSC complexes subunit arp9 acc. no. Q9UTQ7</fullName>
    </submittedName>
</protein>
<dbReference type="PANTHER" id="PTHR11937">
    <property type="entry name" value="ACTIN"/>
    <property type="match status" value="1"/>
</dbReference>
<gene>
    <name evidence="3" type="ORF">PCON_01021</name>
</gene>
<dbReference type="Pfam" id="PF00022">
    <property type="entry name" value="Actin"/>
    <property type="match status" value="1"/>
</dbReference>
<feature type="region of interest" description="Disordered" evidence="2">
    <location>
        <begin position="549"/>
        <end position="571"/>
    </location>
</feature>
<keyword evidence="4" id="KW-1185">Reference proteome</keyword>
<dbReference type="Proteomes" id="UP000018144">
    <property type="component" value="Unassembled WGS sequence"/>
</dbReference>
<evidence type="ECO:0000313" key="4">
    <source>
        <dbReference type="Proteomes" id="UP000018144"/>
    </source>
</evidence>
<name>U4LU29_PYROM</name>
<dbReference type="Gene3D" id="3.90.640.60">
    <property type="match status" value="1"/>
</dbReference>
<dbReference type="InterPro" id="IPR043129">
    <property type="entry name" value="ATPase_NBD"/>
</dbReference>
<comment type="similarity">
    <text evidence="1">Belongs to the actin family.</text>
</comment>
<feature type="compositionally biased region" description="Low complexity" evidence="2">
    <location>
        <begin position="67"/>
        <end position="87"/>
    </location>
</feature>
<evidence type="ECO:0000256" key="1">
    <source>
        <dbReference type="RuleBase" id="RU000487"/>
    </source>
</evidence>
<dbReference type="SMART" id="SM00268">
    <property type="entry name" value="ACTIN"/>
    <property type="match status" value="1"/>
</dbReference>
<feature type="region of interest" description="Disordered" evidence="2">
    <location>
        <begin position="62"/>
        <end position="154"/>
    </location>
</feature>
<dbReference type="OrthoDB" id="74201at2759"/>
<organism evidence="3 4">
    <name type="scientific">Pyronema omphalodes (strain CBS 100304)</name>
    <name type="common">Pyronema confluens</name>
    <dbReference type="NCBI Taxonomy" id="1076935"/>
    <lineage>
        <taxon>Eukaryota</taxon>
        <taxon>Fungi</taxon>
        <taxon>Dikarya</taxon>
        <taxon>Ascomycota</taxon>
        <taxon>Pezizomycotina</taxon>
        <taxon>Pezizomycetes</taxon>
        <taxon>Pezizales</taxon>
        <taxon>Pyronemataceae</taxon>
        <taxon>Pyronema</taxon>
    </lineage>
</organism>
<dbReference type="SUPFAM" id="SSF53067">
    <property type="entry name" value="Actin-like ATPase domain"/>
    <property type="match status" value="2"/>
</dbReference>
<feature type="compositionally biased region" description="Basic and acidic residues" evidence="2">
    <location>
        <begin position="132"/>
        <end position="145"/>
    </location>
</feature>
<dbReference type="EMBL" id="HF936048">
    <property type="protein sequence ID" value="CCX33340.1"/>
    <property type="molecule type" value="Genomic_DNA"/>
</dbReference>
<proteinExistence type="inferred from homology"/>
<reference evidence="3 4" key="1">
    <citation type="journal article" date="2013" name="PLoS Genet.">
        <title>The genome and development-dependent transcriptomes of Pyronema confluens: a window into fungal evolution.</title>
        <authorList>
            <person name="Traeger S."/>
            <person name="Altegoer F."/>
            <person name="Freitag M."/>
            <person name="Gabaldon T."/>
            <person name="Kempken F."/>
            <person name="Kumar A."/>
            <person name="Marcet-Houben M."/>
            <person name="Poggeler S."/>
            <person name="Stajich J.E."/>
            <person name="Nowrousian M."/>
        </authorList>
    </citation>
    <scope>NUCLEOTIDE SEQUENCE [LARGE SCALE GENOMIC DNA]</scope>
    <source>
        <strain evidence="4">CBS 100304</strain>
        <tissue evidence="3">Vegetative mycelium</tissue>
    </source>
</reference>
<feature type="compositionally biased region" description="Acidic residues" evidence="2">
    <location>
        <begin position="94"/>
        <end position="117"/>
    </location>
</feature>
<dbReference type="STRING" id="1076935.U4LU29"/>
<evidence type="ECO:0000256" key="2">
    <source>
        <dbReference type="SAM" id="MobiDB-lite"/>
    </source>
</evidence>
<dbReference type="InterPro" id="IPR004000">
    <property type="entry name" value="Actin"/>
</dbReference>
<accession>U4LU29</accession>
<dbReference type="Gene3D" id="3.30.420.40">
    <property type="match status" value="3"/>
</dbReference>
<feature type="compositionally biased region" description="Polar residues" evidence="2">
    <location>
        <begin position="411"/>
        <end position="424"/>
    </location>
</feature>
<sequence length="664" mass="72217">MPPFRDDHILIIAPGSQTTLAQLGLPESFPPPKMRIPSRMFPGIEEGTWTFTKVREARDGEKEDLIAQAKGQRAAEAAAARAASQADDAVKDEDKDDGEDDGDDDDGDEDEDMEDGEAKDGSTPSAPGPLTESKDKTEPSPKTEADGDEDMEDDMGEGIYIEDEDDEEGAVWCMKEGRVVDWGCFFALLTYVHEVINPTFHTPILLVHPPEFTLQDKQMVTQFVFEKLKTPGFCLMDSAMTALYAYGLSTSTVIDVGFEKTDITPISDFTIFERARKTLHNCGGQTMTAHLQTLLPDLKPEDVEALKKSPICEILPLGTPLPGSGEAATVRPPHVAATTTDEDRDALISEEEGTVNVAAIVASGKTHEFLAKREKQRTGEAERRLPNRERETNTFWVVDKRRPGEDEDIPLSTSALTSPITTTAPELPAPNAASPTVDDEKRAHQMALAAQTKRGQQEGILLSDDETWRELSVGVERFQAADCGILSTIADGLYDAISRVEDVSKRADLWDSLIILGAGAKIRGFKEALLQTICAKYLIPPSSGTIFSSELPTPTATGASTPMQQSQGQQGPNPLLVAATTHGMHGQSYAERHSSHGQTPLSIKTAKAPEYFSEWKECGFDEAGFLGAQVAAKVVFVIDQGANRGFMSRVEYNELGPEGVSEIF</sequence>
<feature type="region of interest" description="Disordered" evidence="2">
    <location>
        <begin position="400"/>
        <end position="437"/>
    </location>
</feature>
<dbReference type="OMA" id="RYIFEKT"/>